<comment type="function">
    <text evidence="7">Key enzyme in folate metabolism. Catalyzes an essential reaction for de novo glycine and purine synthesis, and for DNA precursor synthesis.</text>
</comment>
<comment type="pathway">
    <text evidence="1">Cofactor biosynthesis; tetrahydrofolate biosynthesis; 5,6,7,8-tetrahydrofolate from 7,8-dihydrofolate: step 1/1.</text>
</comment>
<dbReference type="GO" id="GO:0004146">
    <property type="term" value="F:dihydrofolate reductase activity"/>
    <property type="evidence" value="ECO:0007669"/>
    <property type="project" value="UniProtKB-EC"/>
</dbReference>
<dbReference type="PANTHER" id="PTHR48069:SF3">
    <property type="entry name" value="DIHYDROFOLATE REDUCTASE"/>
    <property type="match status" value="1"/>
</dbReference>
<gene>
    <name evidence="9" type="ORF">E6C51_02280</name>
</gene>
<accession>A0A4S4A613</accession>
<dbReference type="GO" id="GO:0046655">
    <property type="term" value="P:folic acid metabolic process"/>
    <property type="evidence" value="ECO:0007669"/>
    <property type="project" value="TreeGrafter"/>
</dbReference>
<evidence type="ECO:0000313" key="9">
    <source>
        <dbReference type="EMBL" id="THF53955.1"/>
    </source>
</evidence>
<feature type="domain" description="DHFR" evidence="8">
    <location>
        <begin position="23"/>
        <end position="199"/>
    </location>
</feature>
<dbReference type="PROSITE" id="PS51330">
    <property type="entry name" value="DHFR_2"/>
    <property type="match status" value="1"/>
</dbReference>
<dbReference type="Proteomes" id="UP000310754">
    <property type="component" value="Unassembled WGS sequence"/>
</dbReference>
<keyword evidence="5" id="KW-0521">NADP</keyword>
<dbReference type="InterPro" id="IPR012259">
    <property type="entry name" value="DHFR"/>
</dbReference>
<evidence type="ECO:0000256" key="1">
    <source>
        <dbReference type="ARBA" id="ARBA00004903"/>
    </source>
</evidence>
<name>A0A4S4A613_9HYPH</name>
<keyword evidence="4" id="KW-0554">One-carbon metabolism</keyword>
<dbReference type="CDD" id="cd00209">
    <property type="entry name" value="DHFR"/>
    <property type="match status" value="1"/>
</dbReference>
<dbReference type="EMBL" id="SSOA01000001">
    <property type="protein sequence ID" value="THF53955.1"/>
    <property type="molecule type" value="Genomic_DNA"/>
</dbReference>
<dbReference type="Pfam" id="PF00186">
    <property type="entry name" value="DHFR_1"/>
    <property type="match status" value="1"/>
</dbReference>
<evidence type="ECO:0000256" key="2">
    <source>
        <dbReference type="ARBA" id="ARBA00009539"/>
    </source>
</evidence>
<protein>
    <recommendedName>
        <fullName evidence="3">dihydrofolate reductase</fullName>
        <ecNumber evidence="3">1.5.1.3</ecNumber>
    </recommendedName>
</protein>
<dbReference type="GO" id="GO:0005829">
    <property type="term" value="C:cytosol"/>
    <property type="evidence" value="ECO:0007669"/>
    <property type="project" value="TreeGrafter"/>
</dbReference>
<dbReference type="EC" id="1.5.1.3" evidence="3"/>
<keyword evidence="10" id="KW-1185">Reference proteome</keyword>
<dbReference type="PANTHER" id="PTHR48069">
    <property type="entry name" value="DIHYDROFOLATE REDUCTASE"/>
    <property type="match status" value="1"/>
</dbReference>
<evidence type="ECO:0000256" key="7">
    <source>
        <dbReference type="ARBA" id="ARBA00025067"/>
    </source>
</evidence>
<dbReference type="SUPFAM" id="SSF53597">
    <property type="entry name" value="Dihydrofolate reductase-like"/>
    <property type="match status" value="1"/>
</dbReference>
<reference evidence="9 10" key="1">
    <citation type="submission" date="2019-04" db="EMBL/GenBank/DDBJ databases">
        <title>Rhizobium terrae sp. nov., isolated from a paddy soil.</title>
        <authorList>
            <person name="Lin S.-Y."/>
            <person name="Hameed A."/>
            <person name="Huang H.-I."/>
            <person name="Young C.-C."/>
        </authorList>
    </citation>
    <scope>NUCLEOTIDE SEQUENCE [LARGE SCALE GENOMIC DNA]</scope>
    <source>
        <strain evidence="9 10">CC-HIH110</strain>
    </source>
</reference>
<dbReference type="GO" id="GO:0046654">
    <property type="term" value="P:tetrahydrofolate biosynthetic process"/>
    <property type="evidence" value="ECO:0007669"/>
    <property type="project" value="UniProtKB-UniPathway"/>
</dbReference>
<dbReference type="GO" id="GO:0050661">
    <property type="term" value="F:NADP binding"/>
    <property type="evidence" value="ECO:0007669"/>
    <property type="project" value="InterPro"/>
</dbReference>
<evidence type="ECO:0000256" key="3">
    <source>
        <dbReference type="ARBA" id="ARBA00012856"/>
    </source>
</evidence>
<evidence type="ECO:0000256" key="5">
    <source>
        <dbReference type="ARBA" id="ARBA00022857"/>
    </source>
</evidence>
<comment type="similarity">
    <text evidence="2">Belongs to the dihydrofolate reductase family.</text>
</comment>
<keyword evidence="6" id="KW-0560">Oxidoreductase</keyword>
<dbReference type="AlphaFoldDB" id="A0A4S4A613"/>
<dbReference type="GO" id="GO:0006730">
    <property type="term" value="P:one-carbon metabolic process"/>
    <property type="evidence" value="ECO:0007669"/>
    <property type="project" value="UniProtKB-KW"/>
</dbReference>
<evidence type="ECO:0000313" key="10">
    <source>
        <dbReference type="Proteomes" id="UP000310754"/>
    </source>
</evidence>
<proteinExistence type="inferred from homology"/>
<sequence length="248" mass="28819">MCLFLGFEYKASEKMADRVRMPSAASIVARSYPDKIIGIENTLPWHLRTDLQLFKKRTLGHAVIMGRKTFESIGKPLPNRVNIILSRSKLDILDEYPSVKWAADPETALYFADVDSIISGNKEFFIIGGEQIYNLFNKFMNRVFVTDVFCGNINGDAKFDVDFAAGDVGKRSEWIIKREEEYPKTVSDDYPFRVTEYRRRMPLHRYRVKEEAMGRVPDVEAFWLSKDMHLTHVDQNDAQLNFWESLDQ</sequence>
<dbReference type="PRINTS" id="PR00070">
    <property type="entry name" value="DHFR"/>
</dbReference>
<dbReference type="Gene3D" id="3.40.430.10">
    <property type="entry name" value="Dihydrofolate Reductase, subunit A"/>
    <property type="match status" value="1"/>
</dbReference>
<dbReference type="GO" id="GO:0046452">
    <property type="term" value="P:dihydrofolate metabolic process"/>
    <property type="evidence" value="ECO:0007669"/>
    <property type="project" value="TreeGrafter"/>
</dbReference>
<comment type="caution">
    <text evidence="9">The sequence shown here is derived from an EMBL/GenBank/DDBJ whole genome shotgun (WGS) entry which is preliminary data.</text>
</comment>
<dbReference type="UniPathway" id="UPA00077">
    <property type="reaction ID" value="UER00158"/>
</dbReference>
<dbReference type="InterPro" id="IPR024072">
    <property type="entry name" value="DHFR-like_dom_sf"/>
</dbReference>
<dbReference type="InterPro" id="IPR001796">
    <property type="entry name" value="DHFR_dom"/>
</dbReference>
<evidence type="ECO:0000256" key="6">
    <source>
        <dbReference type="ARBA" id="ARBA00023002"/>
    </source>
</evidence>
<evidence type="ECO:0000259" key="8">
    <source>
        <dbReference type="PROSITE" id="PS51330"/>
    </source>
</evidence>
<evidence type="ECO:0000256" key="4">
    <source>
        <dbReference type="ARBA" id="ARBA00022563"/>
    </source>
</evidence>
<organism evidence="9 10">
    <name type="scientific">Allorhizobium terrae</name>
    <dbReference type="NCBI Taxonomy" id="1848972"/>
    <lineage>
        <taxon>Bacteria</taxon>
        <taxon>Pseudomonadati</taxon>
        <taxon>Pseudomonadota</taxon>
        <taxon>Alphaproteobacteria</taxon>
        <taxon>Hyphomicrobiales</taxon>
        <taxon>Rhizobiaceae</taxon>
        <taxon>Rhizobium/Agrobacterium group</taxon>
        <taxon>Allorhizobium</taxon>
    </lineage>
</organism>